<feature type="transmembrane region" description="Helical" evidence="7">
    <location>
        <begin position="63"/>
        <end position="91"/>
    </location>
</feature>
<evidence type="ECO:0000256" key="7">
    <source>
        <dbReference type="RuleBase" id="RU369079"/>
    </source>
</evidence>
<comment type="function">
    <text evidence="7">Part of the tripartite ATP-independent periplasmic (TRAP) transport system.</text>
</comment>
<keyword evidence="7" id="KW-0813">Transport</keyword>
<dbReference type="InterPro" id="IPR010656">
    <property type="entry name" value="DctM"/>
</dbReference>
<gene>
    <name evidence="9" type="ORF">SAMN05444339_104304</name>
</gene>
<protein>
    <recommendedName>
        <fullName evidence="7">TRAP transporter large permease protein</fullName>
    </recommendedName>
</protein>
<proteinExistence type="inferred from homology"/>
<comment type="similarity">
    <text evidence="7">Belongs to the TRAP transporter large permease family.</text>
</comment>
<feature type="transmembrane region" description="Helical" evidence="7">
    <location>
        <begin position="253"/>
        <end position="275"/>
    </location>
</feature>
<feature type="transmembrane region" description="Helical" evidence="7">
    <location>
        <begin position="12"/>
        <end position="42"/>
    </location>
</feature>
<dbReference type="PIRSF" id="PIRSF006066">
    <property type="entry name" value="HI0050"/>
    <property type="match status" value="1"/>
</dbReference>
<feature type="transmembrane region" description="Helical" evidence="7">
    <location>
        <begin position="177"/>
        <end position="204"/>
    </location>
</feature>
<dbReference type="InterPro" id="IPR004681">
    <property type="entry name" value="TRAP_DctM"/>
</dbReference>
<keyword evidence="2" id="KW-1003">Cell membrane</keyword>
<evidence type="ECO:0000256" key="4">
    <source>
        <dbReference type="ARBA" id="ARBA00022692"/>
    </source>
</evidence>
<keyword evidence="6 7" id="KW-0472">Membrane</keyword>
<dbReference type="Proteomes" id="UP000183987">
    <property type="component" value="Unassembled WGS sequence"/>
</dbReference>
<evidence type="ECO:0000256" key="5">
    <source>
        <dbReference type="ARBA" id="ARBA00022989"/>
    </source>
</evidence>
<feature type="domain" description="TRAP C4-dicarboxylate transport system permease DctM subunit" evidence="8">
    <location>
        <begin position="15"/>
        <end position="429"/>
    </location>
</feature>
<evidence type="ECO:0000256" key="3">
    <source>
        <dbReference type="ARBA" id="ARBA00022519"/>
    </source>
</evidence>
<dbReference type="Pfam" id="PF06808">
    <property type="entry name" value="DctM"/>
    <property type="match status" value="1"/>
</dbReference>
<keyword evidence="3 7" id="KW-0997">Cell inner membrane</keyword>
<name>A0A1M5A8T2_LOKAT</name>
<dbReference type="GO" id="GO:0005886">
    <property type="term" value="C:plasma membrane"/>
    <property type="evidence" value="ECO:0007669"/>
    <property type="project" value="UniProtKB-SubCell"/>
</dbReference>
<feature type="transmembrane region" description="Helical" evidence="7">
    <location>
        <begin position="405"/>
        <end position="433"/>
    </location>
</feature>
<evidence type="ECO:0000313" key="10">
    <source>
        <dbReference type="Proteomes" id="UP000183987"/>
    </source>
</evidence>
<evidence type="ECO:0000256" key="6">
    <source>
        <dbReference type="ARBA" id="ARBA00023136"/>
    </source>
</evidence>
<feature type="transmembrane region" description="Helical" evidence="7">
    <location>
        <begin position="224"/>
        <end position="247"/>
    </location>
</feature>
<keyword evidence="10" id="KW-1185">Reference proteome</keyword>
<feature type="transmembrane region" description="Helical" evidence="7">
    <location>
        <begin position="287"/>
        <end position="306"/>
    </location>
</feature>
<dbReference type="PANTHER" id="PTHR33362:SF5">
    <property type="entry name" value="C4-DICARBOXYLATE TRAP TRANSPORTER LARGE PERMEASE PROTEIN DCTM"/>
    <property type="match status" value="1"/>
</dbReference>
<feature type="transmembrane region" description="Helical" evidence="7">
    <location>
        <begin position="326"/>
        <end position="358"/>
    </location>
</feature>
<dbReference type="NCBIfam" id="TIGR00786">
    <property type="entry name" value="dctM"/>
    <property type="match status" value="1"/>
</dbReference>
<accession>A0A1M5A8T2</accession>
<dbReference type="PANTHER" id="PTHR33362">
    <property type="entry name" value="SIALIC ACID TRAP TRANSPORTER PERMEASE PROTEIN SIAT-RELATED"/>
    <property type="match status" value="1"/>
</dbReference>
<comment type="subcellular location">
    <subcellularLocation>
        <location evidence="1 7">Cell inner membrane</location>
        <topology evidence="1 7">Multi-pass membrane protein</topology>
    </subcellularLocation>
</comment>
<keyword evidence="5 7" id="KW-1133">Transmembrane helix</keyword>
<evidence type="ECO:0000259" key="8">
    <source>
        <dbReference type="Pfam" id="PF06808"/>
    </source>
</evidence>
<comment type="subunit">
    <text evidence="7">The complex comprises the extracytoplasmic solute receptor protein and the two transmembrane proteins.</text>
</comment>
<feature type="transmembrane region" description="Helical" evidence="7">
    <location>
        <begin position="144"/>
        <end position="171"/>
    </location>
</feature>
<dbReference type="AlphaFoldDB" id="A0A1M5A8T2"/>
<sequence length="436" mass="46533">MMDLSREAVGFIGIFVLLAMIFLRVPVGVALASVSVGGIFIIMGERPAIGMLSSIPYDFTAHWTLSSIPMFLFMGYLCYHAGLTTGLFRLARLWLSWMPGGLSVASIQGSALFAAVTGSSLACTAAMGRIAVPEMLKAGYDKGLATGTVAAAGTIGSMIPPSILLIIYGIFVEQSIAALFIGALIPGILTAILYSVMVVVRCWLKPSLAPRVHEEVTWGQRFAAFGDTWPVIVLVVGVFGGLFSGVFTPTEAGSVGAALAFLIGLVKRALSWPVLKEAIGETLRTTASIFLIAIGAQLLTRFFALAGTTQIIADWIGNPEYSQLQVILIISVILILLGMLLDPIGIMLLTIPILLPVLEARDINLIWFGVLMAKFLEIGFITPPVGLNVFVVKGIVGDLVPIHKIFTGIAWFVVMDVFLIAALIAFPQIILWLPGL</sequence>
<dbReference type="GO" id="GO:0022857">
    <property type="term" value="F:transmembrane transporter activity"/>
    <property type="evidence" value="ECO:0007669"/>
    <property type="project" value="UniProtKB-UniRule"/>
</dbReference>
<keyword evidence="4 7" id="KW-0812">Transmembrane</keyword>
<evidence type="ECO:0000256" key="1">
    <source>
        <dbReference type="ARBA" id="ARBA00004429"/>
    </source>
</evidence>
<dbReference type="STRING" id="366533.SAMN05444339_104304"/>
<reference evidence="10" key="1">
    <citation type="submission" date="2016-11" db="EMBL/GenBank/DDBJ databases">
        <authorList>
            <person name="Varghese N."/>
            <person name="Submissions S."/>
        </authorList>
    </citation>
    <scope>NUCLEOTIDE SEQUENCE [LARGE SCALE GENOMIC DNA]</scope>
    <source>
        <strain evidence="10">DSM 29326</strain>
    </source>
</reference>
<organism evidence="9 10">
    <name type="scientific">Loktanella atrilutea</name>
    <dbReference type="NCBI Taxonomy" id="366533"/>
    <lineage>
        <taxon>Bacteria</taxon>
        <taxon>Pseudomonadati</taxon>
        <taxon>Pseudomonadota</taxon>
        <taxon>Alphaproteobacteria</taxon>
        <taxon>Rhodobacterales</taxon>
        <taxon>Roseobacteraceae</taxon>
        <taxon>Loktanella</taxon>
    </lineage>
</organism>
<comment type="caution">
    <text evidence="7">Lacks conserved residue(s) required for the propagation of feature annotation.</text>
</comment>
<dbReference type="EMBL" id="FQUE01000004">
    <property type="protein sequence ID" value="SHF26720.1"/>
    <property type="molecule type" value="Genomic_DNA"/>
</dbReference>
<evidence type="ECO:0000313" key="9">
    <source>
        <dbReference type="EMBL" id="SHF26720.1"/>
    </source>
</evidence>
<evidence type="ECO:0000256" key="2">
    <source>
        <dbReference type="ARBA" id="ARBA00022475"/>
    </source>
</evidence>